<evidence type="ECO:0000313" key="5">
    <source>
        <dbReference type="Proteomes" id="UP001158576"/>
    </source>
</evidence>
<gene>
    <name evidence="4" type="ORF">OKIOD_LOCUS10651</name>
</gene>
<evidence type="ECO:0000256" key="1">
    <source>
        <dbReference type="ARBA" id="ARBA00023157"/>
    </source>
</evidence>
<reference evidence="4 5" key="1">
    <citation type="submission" date="2021-04" db="EMBL/GenBank/DDBJ databases">
        <authorList>
            <person name="Bliznina A."/>
        </authorList>
    </citation>
    <scope>NUCLEOTIDE SEQUENCE [LARGE SCALE GENOMIC DNA]</scope>
</reference>
<keyword evidence="5" id="KW-1185">Reference proteome</keyword>
<name>A0ABN7SPC3_OIKDI</name>
<comment type="caution">
    <text evidence="2">Lacks conserved residue(s) required for the propagation of feature annotation.</text>
</comment>
<organism evidence="4 5">
    <name type="scientific">Oikopleura dioica</name>
    <name type="common">Tunicate</name>
    <dbReference type="NCBI Taxonomy" id="34765"/>
    <lineage>
        <taxon>Eukaryota</taxon>
        <taxon>Metazoa</taxon>
        <taxon>Chordata</taxon>
        <taxon>Tunicata</taxon>
        <taxon>Appendicularia</taxon>
        <taxon>Copelata</taxon>
        <taxon>Oikopleuridae</taxon>
        <taxon>Oikopleura</taxon>
    </lineage>
</organism>
<dbReference type="Proteomes" id="UP001158576">
    <property type="component" value="Chromosome 1"/>
</dbReference>
<accession>A0ABN7SPC3</accession>
<dbReference type="EMBL" id="OU015566">
    <property type="protein sequence ID" value="CAG5105158.1"/>
    <property type="molecule type" value="Genomic_DNA"/>
</dbReference>
<proteinExistence type="predicted"/>
<dbReference type="InterPro" id="IPR035914">
    <property type="entry name" value="Sperma_CUB_dom_sf"/>
</dbReference>
<protein>
    <submittedName>
        <fullName evidence="4">Oidioi.mRNA.OKI2018_I69.chr1.g1886.t1.cds</fullName>
    </submittedName>
</protein>
<evidence type="ECO:0000256" key="2">
    <source>
        <dbReference type="PROSITE-ProRule" id="PRU00059"/>
    </source>
</evidence>
<dbReference type="Gene3D" id="2.60.120.290">
    <property type="entry name" value="Spermadhesin, CUB domain"/>
    <property type="match status" value="1"/>
</dbReference>
<feature type="domain" description="CUB" evidence="3">
    <location>
        <begin position="35"/>
        <end position="172"/>
    </location>
</feature>
<keyword evidence="1" id="KW-1015">Disulfide bond</keyword>
<sequence length="317" mass="35089">MKGLAAFVAAASAYSSYDYYDYSSSSSMDGTYNDCGGDITPDQTIIAPTKNGIYYNNLFCPWYIELDASVTSFELVARTFDVEYNSDSCAGCSCDRLHVKFTNADGNDDEVNFCGPNDLPSRRRRNAVGRGYANPVVTGLDRFTVYGNTADLTFYTNNATGYGGFQIDVNILTTESDALSPADAWAEIEAKAADISSLVHDFYADLHHLGSESKLANRKARQFDHFFKKMKNLEKKSSADACDYPVGSNDHSAFLSPIDSDDACQELQGLFDSLLSYADSFVCLKDEKEKVGRVLNPIYRQRNAITSKRLKQMNCDN</sequence>
<dbReference type="SMART" id="SM00042">
    <property type="entry name" value="CUB"/>
    <property type="match status" value="1"/>
</dbReference>
<evidence type="ECO:0000259" key="3">
    <source>
        <dbReference type="PROSITE" id="PS01180"/>
    </source>
</evidence>
<dbReference type="InterPro" id="IPR000859">
    <property type="entry name" value="CUB_dom"/>
</dbReference>
<dbReference type="SUPFAM" id="SSF49854">
    <property type="entry name" value="Spermadhesin, CUB domain"/>
    <property type="match status" value="1"/>
</dbReference>
<dbReference type="PROSITE" id="PS01180">
    <property type="entry name" value="CUB"/>
    <property type="match status" value="1"/>
</dbReference>
<evidence type="ECO:0000313" key="4">
    <source>
        <dbReference type="EMBL" id="CAG5105158.1"/>
    </source>
</evidence>